<evidence type="ECO:0000256" key="1">
    <source>
        <dbReference type="SAM" id="Phobius"/>
    </source>
</evidence>
<sequence>MAFWFMKKNFNITRTHIFLSVLLLIILFSGIHVFASSGTGSGFVSMTKFPAFKQASGSAGLGTFINTLYTYLIGIAAVLAILEIIWGGFLWMGSGASVTNKSAGKNKITKALLGLTLVLSPVIIFSIINPQMLSLRLGSSKLTTTSVSDKKSSICSDVHGTYYSKKADCTWGNVLGDGSNQVCVLVVGGGACGIIVPNGSLIFFAQYSKIDKKTKCTVQTTRAFLNKQQCKKYYSKLNFDKTADQKITPTNICNIKLVPDTCP</sequence>
<accession>A0A3B0UNS8</accession>
<protein>
    <submittedName>
        <fullName evidence="2">Uncharacterized protein</fullName>
    </submittedName>
</protein>
<feature type="transmembrane region" description="Helical" evidence="1">
    <location>
        <begin position="70"/>
        <end position="91"/>
    </location>
</feature>
<feature type="transmembrane region" description="Helical" evidence="1">
    <location>
        <begin position="184"/>
        <end position="205"/>
    </location>
</feature>
<evidence type="ECO:0000313" key="2">
    <source>
        <dbReference type="EMBL" id="VAW32821.1"/>
    </source>
</evidence>
<proteinExistence type="predicted"/>
<reference evidence="2" key="1">
    <citation type="submission" date="2018-06" db="EMBL/GenBank/DDBJ databases">
        <authorList>
            <person name="Zhirakovskaya E."/>
        </authorList>
    </citation>
    <scope>NUCLEOTIDE SEQUENCE</scope>
</reference>
<name>A0A3B0UNS8_9ZZZZ</name>
<gene>
    <name evidence="2" type="ORF">MNBD_CPR01-597</name>
</gene>
<feature type="transmembrane region" description="Helical" evidence="1">
    <location>
        <begin position="111"/>
        <end position="128"/>
    </location>
</feature>
<dbReference type="EMBL" id="UOEV01000069">
    <property type="protein sequence ID" value="VAW32821.1"/>
    <property type="molecule type" value="Genomic_DNA"/>
</dbReference>
<keyword evidence="1" id="KW-0472">Membrane</keyword>
<dbReference type="Pfam" id="PF18895">
    <property type="entry name" value="T4SS_pilin"/>
    <property type="match status" value="1"/>
</dbReference>
<keyword evidence="1" id="KW-1133">Transmembrane helix</keyword>
<dbReference type="AlphaFoldDB" id="A0A3B0UNS8"/>
<organism evidence="2">
    <name type="scientific">hydrothermal vent metagenome</name>
    <dbReference type="NCBI Taxonomy" id="652676"/>
    <lineage>
        <taxon>unclassified sequences</taxon>
        <taxon>metagenomes</taxon>
        <taxon>ecological metagenomes</taxon>
    </lineage>
</organism>
<dbReference type="InterPro" id="IPR043993">
    <property type="entry name" value="T4SS_pilin"/>
</dbReference>
<keyword evidence="1" id="KW-0812">Transmembrane</keyword>